<comment type="caution">
    <text evidence="2">The sequence shown here is derived from an EMBL/GenBank/DDBJ whole genome shotgun (WGS) entry which is preliminary data.</text>
</comment>
<name>A0A9D4S098_DREPO</name>
<keyword evidence="3" id="KW-1185">Reference proteome</keyword>
<evidence type="ECO:0000256" key="1">
    <source>
        <dbReference type="SAM" id="SignalP"/>
    </source>
</evidence>
<dbReference type="Proteomes" id="UP000828390">
    <property type="component" value="Unassembled WGS sequence"/>
</dbReference>
<proteinExistence type="predicted"/>
<organism evidence="2 3">
    <name type="scientific">Dreissena polymorpha</name>
    <name type="common">Zebra mussel</name>
    <name type="synonym">Mytilus polymorpha</name>
    <dbReference type="NCBI Taxonomy" id="45954"/>
    <lineage>
        <taxon>Eukaryota</taxon>
        <taxon>Metazoa</taxon>
        <taxon>Spiralia</taxon>
        <taxon>Lophotrochozoa</taxon>
        <taxon>Mollusca</taxon>
        <taxon>Bivalvia</taxon>
        <taxon>Autobranchia</taxon>
        <taxon>Heteroconchia</taxon>
        <taxon>Euheterodonta</taxon>
        <taxon>Imparidentia</taxon>
        <taxon>Neoheterodontei</taxon>
        <taxon>Myida</taxon>
        <taxon>Dreissenoidea</taxon>
        <taxon>Dreissenidae</taxon>
        <taxon>Dreissena</taxon>
    </lineage>
</organism>
<accession>A0A9D4S098</accession>
<dbReference type="AlphaFoldDB" id="A0A9D4S098"/>
<dbReference type="EMBL" id="JAIWYP010000001">
    <property type="protein sequence ID" value="KAH3887446.1"/>
    <property type="molecule type" value="Genomic_DNA"/>
</dbReference>
<sequence length="94" mass="11068">MTKAFWLTFLSLTNQVFQIICDGARLYAHKVQSILERNCYFDNNHKAEFDVNDRVRKMGIQCICDMYRNSSKFSNTPNIWTFSFLDKIIIFPGS</sequence>
<feature type="chain" id="PRO_5039677489" description="Secreted protein" evidence="1">
    <location>
        <begin position="19"/>
        <end position="94"/>
    </location>
</feature>
<feature type="signal peptide" evidence="1">
    <location>
        <begin position="1"/>
        <end position="18"/>
    </location>
</feature>
<evidence type="ECO:0008006" key="4">
    <source>
        <dbReference type="Google" id="ProtNLM"/>
    </source>
</evidence>
<evidence type="ECO:0000313" key="3">
    <source>
        <dbReference type="Proteomes" id="UP000828390"/>
    </source>
</evidence>
<gene>
    <name evidence="2" type="ORF">DPMN_011463</name>
</gene>
<evidence type="ECO:0000313" key="2">
    <source>
        <dbReference type="EMBL" id="KAH3887446.1"/>
    </source>
</evidence>
<keyword evidence="1" id="KW-0732">Signal</keyword>
<protein>
    <recommendedName>
        <fullName evidence="4">Secreted protein</fullName>
    </recommendedName>
</protein>
<reference evidence="2" key="2">
    <citation type="submission" date="2020-11" db="EMBL/GenBank/DDBJ databases">
        <authorList>
            <person name="McCartney M.A."/>
            <person name="Auch B."/>
            <person name="Kono T."/>
            <person name="Mallez S."/>
            <person name="Becker A."/>
            <person name="Gohl D.M."/>
            <person name="Silverstein K.A.T."/>
            <person name="Koren S."/>
            <person name="Bechman K.B."/>
            <person name="Herman A."/>
            <person name="Abrahante J.E."/>
            <person name="Garbe J."/>
        </authorList>
    </citation>
    <scope>NUCLEOTIDE SEQUENCE</scope>
    <source>
        <strain evidence="2">Duluth1</strain>
        <tissue evidence="2">Whole animal</tissue>
    </source>
</reference>
<reference evidence="2" key="1">
    <citation type="journal article" date="2019" name="bioRxiv">
        <title>The Genome of the Zebra Mussel, Dreissena polymorpha: A Resource for Invasive Species Research.</title>
        <authorList>
            <person name="McCartney M.A."/>
            <person name="Auch B."/>
            <person name="Kono T."/>
            <person name="Mallez S."/>
            <person name="Zhang Y."/>
            <person name="Obille A."/>
            <person name="Becker A."/>
            <person name="Abrahante J.E."/>
            <person name="Garbe J."/>
            <person name="Badalamenti J.P."/>
            <person name="Herman A."/>
            <person name="Mangelson H."/>
            <person name="Liachko I."/>
            <person name="Sullivan S."/>
            <person name="Sone E.D."/>
            <person name="Koren S."/>
            <person name="Silverstein K.A.T."/>
            <person name="Beckman K.B."/>
            <person name="Gohl D.M."/>
        </authorList>
    </citation>
    <scope>NUCLEOTIDE SEQUENCE</scope>
    <source>
        <strain evidence="2">Duluth1</strain>
        <tissue evidence="2">Whole animal</tissue>
    </source>
</reference>